<evidence type="ECO:0000313" key="2">
    <source>
        <dbReference type="EMBL" id="KAG7367551.1"/>
    </source>
</evidence>
<evidence type="ECO:0000256" key="1">
    <source>
        <dbReference type="SAM" id="MobiDB-lite"/>
    </source>
</evidence>
<sequence>MTASRRTIFYRNKTTAKKAIEEQQQPLGDPIPKPAPQDVLKPRDASLNNHPVKEAFPCSPLLEVPEEPVIENPSCVHTVIHDVLGGVGAFVDGHIGNVPPNSEPQSSSGRRNLTVATILQRELSITEIVQAIQALSPLGRFSKKADADSKSKDE</sequence>
<feature type="region of interest" description="Disordered" evidence="1">
    <location>
        <begin position="14"/>
        <end position="51"/>
    </location>
</feature>
<dbReference type="AlphaFoldDB" id="A0A9K3LUZ1"/>
<reference evidence="2" key="2">
    <citation type="submission" date="2021-04" db="EMBL/GenBank/DDBJ databases">
        <authorList>
            <person name="Podell S."/>
        </authorList>
    </citation>
    <scope>NUCLEOTIDE SEQUENCE</scope>
    <source>
        <strain evidence="2">Hildebrandi</strain>
    </source>
</reference>
<dbReference type="Proteomes" id="UP000693970">
    <property type="component" value="Unassembled WGS sequence"/>
</dbReference>
<evidence type="ECO:0000313" key="3">
    <source>
        <dbReference type="Proteomes" id="UP000693970"/>
    </source>
</evidence>
<comment type="caution">
    <text evidence="2">The sequence shown here is derived from an EMBL/GenBank/DDBJ whole genome shotgun (WGS) entry which is preliminary data.</text>
</comment>
<gene>
    <name evidence="2" type="ORF">IV203_030222</name>
</gene>
<dbReference type="EMBL" id="JAGRRH010000007">
    <property type="protein sequence ID" value="KAG7367551.1"/>
    <property type="molecule type" value="Genomic_DNA"/>
</dbReference>
<keyword evidence="3" id="KW-1185">Reference proteome</keyword>
<reference evidence="2" key="1">
    <citation type="journal article" date="2021" name="Sci. Rep.">
        <title>Diploid genomic architecture of Nitzschia inconspicua, an elite biomass production diatom.</title>
        <authorList>
            <person name="Oliver A."/>
            <person name="Podell S."/>
            <person name="Pinowska A."/>
            <person name="Traller J.C."/>
            <person name="Smith S.R."/>
            <person name="McClure R."/>
            <person name="Beliaev A."/>
            <person name="Bohutskyi P."/>
            <person name="Hill E.A."/>
            <person name="Rabines A."/>
            <person name="Zheng H."/>
            <person name="Allen L.Z."/>
            <person name="Kuo A."/>
            <person name="Grigoriev I.V."/>
            <person name="Allen A.E."/>
            <person name="Hazlebeck D."/>
            <person name="Allen E.E."/>
        </authorList>
    </citation>
    <scope>NUCLEOTIDE SEQUENCE</scope>
    <source>
        <strain evidence="2">Hildebrandi</strain>
    </source>
</reference>
<protein>
    <submittedName>
        <fullName evidence="2">Uncharacterized protein</fullName>
    </submittedName>
</protein>
<organism evidence="2 3">
    <name type="scientific">Nitzschia inconspicua</name>
    <dbReference type="NCBI Taxonomy" id="303405"/>
    <lineage>
        <taxon>Eukaryota</taxon>
        <taxon>Sar</taxon>
        <taxon>Stramenopiles</taxon>
        <taxon>Ochrophyta</taxon>
        <taxon>Bacillariophyta</taxon>
        <taxon>Bacillariophyceae</taxon>
        <taxon>Bacillariophycidae</taxon>
        <taxon>Bacillariales</taxon>
        <taxon>Bacillariaceae</taxon>
        <taxon>Nitzschia</taxon>
    </lineage>
</organism>
<accession>A0A9K3LUZ1</accession>
<proteinExistence type="predicted"/>
<name>A0A9K3LUZ1_9STRA</name>